<accession>A0ABU3TSR4</accession>
<proteinExistence type="predicted"/>
<sequence>MKVSIITVCFNAAATLKQTIESVLAQDYADIEYWVIDGGSSDGTQELLASYGSRIHYISEPDKGIYDAFNKGLARVTGDIVGVIGADDFYPSTDVIHSVVEAFERQDVDSIYGDLQFIDPVSLKVVRKWKAGNYKRSSWLLGWMPPHPTFYVKRKVYEEFGHFKTHYTCAGDYEFMLRVLYKHSISVAYLPKLLMTMRTGGTSTASWKHRWRANLEDRKAWRENGLKPYLITVSLKPLRKIIQLLS</sequence>
<reference evidence="2 3" key="1">
    <citation type="submission" date="2023-09" db="EMBL/GenBank/DDBJ databases">
        <title>Aquirufa genomes.</title>
        <authorList>
            <person name="Pitt A."/>
        </authorList>
    </citation>
    <scope>NUCLEOTIDE SEQUENCE [LARGE SCALE GENOMIC DNA]</scope>
    <source>
        <strain evidence="2 3">LEOWEIH-7C</strain>
    </source>
</reference>
<dbReference type="InterPro" id="IPR029044">
    <property type="entry name" value="Nucleotide-diphossugar_trans"/>
</dbReference>
<comment type="caution">
    <text evidence="2">The sequence shown here is derived from an EMBL/GenBank/DDBJ whole genome shotgun (WGS) entry which is preliminary data.</text>
</comment>
<dbReference type="Pfam" id="PF00535">
    <property type="entry name" value="Glycos_transf_2"/>
    <property type="match status" value="1"/>
</dbReference>
<evidence type="ECO:0000313" key="2">
    <source>
        <dbReference type="EMBL" id="MDU0808860.1"/>
    </source>
</evidence>
<dbReference type="PANTHER" id="PTHR22916">
    <property type="entry name" value="GLYCOSYLTRANSFERASE"/>
    <property type="match status" value="1"/>
</dbReference>
<dbReference type="SUPFAM" id="SSF53448">
    <property type="entry name" value="Nucleotide-diphospho-sugar transferases"/>
    <property type="match status" value="1"/>
</dbReference>
<keyword evidence="3" id="KW-1185">Reference proteome</keyword>
<dbReference type="RefSeq" id="WP_316070590.1">
    <property type="nucleotide sequence ID" value="NZ_JAVNWW010000002.1"/>
</dbReference>
<evidence type="ECO:0000259" key="1">
    <source>
        <dbReference type="Pfam" id="PF00535"/>
    </source>
</evidence>
<feature type="domain" description="Glycosyltransferase 2-like" evidence="1">
    <location>
        <begin position="4"/>
        <end position="143"/>
    </location>
</feature>
<dbReference type="InterPro" id="IPR001173">
    <property type="entry name" value="Glyco_trans_2-like"/>
</dbReference>
<keyword evidence="2" id="KW-0328">Glycosyltransferase</keyword>
<dbReference type="EC" id="2.4.-.-" evidence="2"/>
<dbReference type="Proteomes" id="UP001249959">
    <property type="component" value="Unassembled WGS sequence"/>
</dbReference>
<protein>
    <submittedName>
        <fullName evidence="2">Glycosyltransferase family 2 protein</fullName>
        <ecNumber evidence="2">2.4.-.-</ecNumber>
    </submittedName>
</protein>
<dbReference type="PANTHER" id="PTHR22916:SF3">
    <property type="entry name" value="UDP-GLCNAC:BETAGAL BETA-1,3-N-ACETYLGLUCOSAMINYLTRANSFERASE-LIKE PROTEIN 1"/>
    <property type="match status" value="1"/>
</dbReference>
<dbReference type="EMBL" id="JAVNWW010000002">
    <property type="protein sequence ID" value="MDU0808860.1"/>
    <property type="molecule type" value="Genomic_DNA"/>
</dbReference>
<gene>
    <name evidence="2" type="ORF">PQG45_07415</name>
</gene>
<keyword evidence="2" id="KW-0808">Transferase</keyword>
<name>A0ABU3TSR4_9BACT</name>
<evidence type="ECO:0000313" key="3">
    <source>
        <dbReference type="Proteomes" id="UP001249959"/>
    </source>
</evidence>
<dbReference type="Gene3D" id="3.90.550.10">
    <property type="entry name" value="Spore Coat Polysaccharide Biosynthesis Protein SpsA, Chain A"/>
    <property type="match status" value="1"/>
</dbReference>
<organism evidence="2 3">
    <name type="scientific">Aquirufa regiilacus</name>
    <dbReference type="NCBI Taxonomy" id="3024868"/>
    <lineage>
        <taxon>Bacteria</taxon>
        <taxon>Pseudomonadati</taxon>
        <taxon>Bacteroidota</taxon>
        <taxon>Cytophagia</taxon>
        <taxon>Cytophagales</taxon>
        <taxon>Flectobacillaceae</taxon>
        <taxon>Aquirufa</taxon>
    </lineage>
</organism>
<dbReference type="CDD" id="cd06433">
    <property type="entry name" value="GT_2_WfgS_like"/>
    <property type="match status" value="1"/>
</dbReference>
<dbReference type="GO" id="GO:0016757">
    <property type="term" value="F:glycosyltransferase activity"/>
    <property type="evidence" value="ECO:0007669"/>
    <property type="project" value="UniProtKB-KW"/>
</dbReference>